<evidence type="ECO:0000313" key="2">
    <source>
        <dbReference type="Proteomes" id="UP000191418"/>
    </source>
</evidence>
<proteinExistence type="predicted"/>
<keyword evidence="2" id="KW-1185">Reference proteome</keyword>
<sequence length="70" mass="7986">MGFLAPLLGCLAIPSFYTLHKDILWYRERLIWGEGAKESLDQKQCLKIVECEDIGSYIGNFHCAALVLRK</sequence>
<accession>A0A1V4T243</accession>
<dbReference type="EMBL" id="MTSM01000106">
    <property type="protein sequence ID" value="OPX54024.1"/>
    <property type="molecule type" value="Genomic_DNA"/>
</dbReference>
<organism evidence="1 2">
    <name type="scientific">Oceanospirillum multiglobuliferum</name>
    <dbReference type="NCBI Taxonomy" id="64969"/>
    <lineage>
        <taxon>Bacteria</taxon>
        <taxon>Pseudomonadati</taxon>
        <taxon>Pseudomonadota</taxon>
        <taxon>Gammaproteobacteria</taxon>
        <taxon>Oceanospirillales</taxon>
        <taxon>Oceanospirillaceae</taxon>
        <taxon>Oceanospirillum</taxon>
    </lineage>
</organism>
<gene>
    <name evidence="1" type="ORF">BTE48_16410</name>
</gene>
<comment type="caution">
    <text evidence="1">The sequence shown here is derived from an EMBL/GenBank/DDBJ whole genome shotgun (WGS) entry which is preliminary data.</text>
</comment>
<dbReference type="AlphaFoldDB" id="A0A1V4T243"/>
<protein>
    <submittedName>
        <fullName evidence="1">Uncharacterized protein</fullName>
    </submittedName>
</protein>
<dbReference type="Proteomes" id="UP000191418">
    <property type="component" value="Unassembled WGS sequence"/>
</dbReference>
<evidence type="ECO:0000313" key="1">
    <source>
        <dbReference type="EMBL" id="OPX54024.1"/>
    </source>
</evidence>
<reference evidence="1 2" key="1">
    <citation type="submission" date="2017-01" db="EMBL/GenBank/DDBJ databases">
        <title>Genome Sequencing of a Marine Spirillum, Oceanospirillum multiglobuliferum ATCC 33336, from Japan.</title>
        <authorList>
            <person name="Carney J.G."/>
            <person name="Trachtenberg A.M."/>
            <person name="Rheaume B.A."/>
            <person name="Linnane J.D."/>
            <person name="Pitts N.L."/>
            <person name="Mykles D.L."/>
            <person name="Maclea K.S."/>
        </authorList>
    </citation>
    <scope>NUCLEOTIDE SEQUENCE [LARGE SCALE GENOMIC DNA]</scope>
    <source>
        <strain evidence="1 2">ATCC 33336</strain>
    </source>
</reference>
<name>A0A1V4T243_9GAMM</name>